<organism evidence="2 3">
    <name type="scientific">Acidithiobacillus ferrooxidans</name>
    <name type="common">Thiobacillus ferrooxidans</name>
    <dbReference type="NCBI Taxonomy" id="920"/>
    <lineage>
        <taxon>Bacteria</taxon>
        <taxon>Pseudomonadati</taxon>
        <taxon>Pseudomonadota</taxon>
        <taxon>Acidithiobacillia</taxon>
        <taxon>Acidithiobacillales</taxon>
        <taxon>Acidithiobacillaceae</taxon>
        <taxon>Acidithiobacillus</taxon>
    </lineage>
</organism>
<reference evidence="2 3" key="1">
    <citation type="submission" date="2018-06" db="EMBL/GenBank/DDBJ databases">
        <title>Draft sequence of Acidithiobacillus ferrooxidans CCM 4253.</title>
        <authorList>
            <person name="Moya-Beltran A."/>
            <person name="Castro M."/>
            <person name="Covarrubias P.C."/>
            <person name="Issotta F."/>
            <person name="Janiczek O."/>
            <person name="Mandl M."/>
            <person name="Kucera J."/>
            <person name="Quatrini R."/>
        </authorList>
    </citation>
    <scope>NUCLEOTIDE SEQUENCE [LARGE SCALE GENOMIC DNA]</scope>
    <source>
        <strain evidence="2 3">CCM 4253</strain>
    </source>
</reference>
<proteinExistence type="inferred from homology"/>
<dbReference type="Proteomes" id="UP000248886">
    <property type="component" value="Unassembled WGS sequence"/>
</dbReference>
<comment type="similarity">
    <text evidence="1">Belongs to the phD/YefM antitoxin family.</text>
</comment>
<dbReference type="AlphaFoldDB" id="A0A2W1KHR2"/>
<evidence type="ECO:0000313" key="3">
    <source>
        <dbReference type="Proteomes" id="UP000248886"/>
    </source>
</evidence>
<dbReference type="SUPFAM" id="SSF143120">
    <property type="entry name" value="YefM-like"/>
    <property type="match status" value="1"/>
</dbReference>
<evidence type="ECO:0000256" key="1">
    <source>
        <dbReference type="ARBA" id="ARBA00009981"/>
    </source>
</evidence>
<name>A0A2W1KHR2_ACIFR</name>
<dbReference type="GeneID" id="65280213"/>
<dbReference type="EMBL" id="QKQP01000001">
    <property type="protein sequence ID" value="PZD81962.1"/>
    <property type="molecule type" value="Genomic_DNA"/>
</dbReference>
<accession>A0A2W1KHR2</accession>
<comment type="caution">
    <text evidence="2">The sequence shown here is derived from an EMBL/GenBank/DDBJ whole genome shotgun (WGS) entry which is preliminary data.</text>
</comment>
<evidence type="ECO:0000313" key="2">
    <source>
        <dbReference type="EMBL" id="PZD81962.1"/>
    </source>
</evidence>
<protein>
    <submittedName>
        <fullName evidence="2">Plasmid stabilization protein</fullName>
    </submittedName>
</protein>
<gene>
    <name evidence="2" type="ORF">DN052_02530</name>
</gene>
<sequence>MTHVILADVAASVSELKKNPMGTVAAGEGATVAILNRNEPAFYCVPAATYAALLEHLENLELNALAESRLKDGQTPIKVSLDAL</sequence>
<dbReference type="InterPro" id="IPR036165">
    <property type="entry name" value="YefM-like_sf"/>
</dbReference>
<dbReference type="RefSeq" id="WP_009564270.1">
    <property type="nucleotide sequence ID" value="NZ_AP025160.1"/>
</dbReference>
<dbReference type="OMA" id="CIPAKAY"/>